<organism evidence="1 2">
    <name type="scientific">Polycladomyces subterraneus</name>
    <dbReference type="NCBI Taxonomy" id="1016997"/>
    <lineage>
        <taxon>Bacteria</taxon>
        <taxon>Bacillati</taxon>
        <taxon>Bacillota</taxon>
        <taxon>Bacilli</taxon>
        <taxon>Bacillales</taxon>
        <taxon>Thermoactinomycetaceae</taxon>
        <taxon>Polycladomyces</taxon>
    </lineage>
</organism>
<sequence length="74" mass="7980">MISPIVIGALSVNDISNVGKVNVSHFLNFSAHNRSFIKANVTNFHIGDASVHQIVSPINDRDIVDTAIIQVKAV</sequence>
<evidence type="ECO:0000313" key="2">
    <source>
        <dbReference type="Proteomes" id="UP001174196"/>
    </source>
</evidence>
<proteinExistence type="predicted"/>
<dbReference type="Proteomes" id="UP001174196">
    <property type="component" value="Unassembled WGS sequence"/>
</dbReference>
<gene>
    <name evidence="1" type="ORF">NWF35_13270</name>
</gene>
<keyword evidence="2" id="KW-1185">Reference proteome</keyword>
<reference evidence="1" key="1">
    <citation type="submission" date="2022-08" db="EMBL/GenBank/DDBJ databases">
        <title>Polycladomyces zharkentsis sp. nov., a novel thermophilic CMC and starch-degrading bacterium isolated from a geothermal spring in Kazakhstan.</title>
        <authorList>
            <person name="Mashzhan A."/>
            <person name="Kistaubaeva A."/>
            <person name="Javier-Lopez R."/>
            <person name="Birkeland N.-K."/>
        </authorList>
    </citation>
    <scope>NUCLEOTIDE SEQUENCE</scope>
    <source>
        <strain evidence="1">KSR 13</strain>
    </source>
</reference>
<comment type="caution">
    <text evidence="1">The sequence shown here is derived from an EMBL/GenBank/DDBJ whole genome shotgun (WGS) entry which is preliminary data.</text>
</comment>
<dbReference type="EMBL" id="JANRHH010000047">
    <property type="protein sequence ID" value="MDN4594840.1"/>
    <property type="molecule type" value="Genomic_DNA"/>
</dbReference>
<protein>
    <submittedName>
        <fullName evidence="1">Uncharacterized protein</fullName>
    </submittedName>
</protein>
<evidence type="ECO:0000313" key="1">
    <source>
        <dbReference type="EMBL" id="MDN4594840.1"/>
    </source>
</evidence>
<dbReference type="RefSeq" id="WP_301239697.1">
    <property type="nucleotide sequence ID" value="NZ_JANRHH010000047.1"/>
</dbReference>
<accession>A0ABT8IPX6</accession>
<name>A0ABT8IPX6_9BACL</name>